<dbReference type="Proteomes" id="UP000250192">
    <property type="component" value="Unassembled WGS sequence"/>
</dbReference>
<evidence type="ECO:0000313" key="2">
    <source>
        <dbReference type="Proteomes" id="UP000250192"/>
    </source>
</evidence>
<evidence type="ECO:0000313" key="1">
    <source>
        <dbReference type="EMBL" id="SPT56473.1"/>
    </source>
</evidence>
<dbReference type="AlphaFoldDB" id="A0A2X0U2Y0"/>
<sequence>MSTQRRASVERNGTMKKALIVIGVVVVAALACFVACNMVNNEPVAKKPVLYLYPQEERHLTVTLDLEGSLDTVYPAPDSQQSTERGTQASWMVTASPDGTLADQEGRTYPSLFWDGYAPLPDPETGFVVAREDAVSFLEDKLAQLGLNDREAADFITYWAPHIRAHEHTFVSFDASTYVQAASYRFADEAGNQVEPDTFIRVFMSIREARADTVVQPQSLTAPPTRTGFVAVEWGGTERNRIS</sequence>
<accession>A0A2X0U2Y0</accession>
<dbReference type="PROSITE" id="PS51257">
    <property type="entry name" value="PROKAR_LIPOPROTEIN"/>
    <property type="match status" value="1"/>
</dbReference>
<protein>
    <submittedName>
        <fullName evidence="1">Uncharacterized protein</fullName>
    </submittedName>
</protein>
<dbReference type="EMBL" id="UAPR01000015">
    <property type="protein sequence ID" value="SPT56473.1"/>
    <property type="molecule type" value="Genomic_DNA"/>
</dbReference>
<keyword evidence="2" id="KW-1185">Reference proteome</keyword>
<name>A0A2X0U2Y0_9ACTO</name>
<reference evidence="1 2" key="1">
    <citation type="submission" date="2018-06" db="EMBL/GenBank/DDBJ databases">
        <authorList>
            <consortium name="Pathogen Informatics"/>
            <person name="Doyle S."/>
        </authorList>
    </citation>
    <scope>NUCLEOTIDE SEQUENCE [LARGE SCALE GENOMIC DNA]</scope>
    <source>
        <strain evidence="1 2">NCTC9935</strain>
    </source>
</reference>
<proteinExistence type="predicted"/>
<organism evidence="1 2">
    <name type="scientific">Schaalia odontolytica</name>
    <dbReference type="NCBI Taxonomy" id="1660"/>
    <lineage>
        <taxon>Bacteria</taxon>
        <taxon>Bacillati</taxon>
        <taxon>Actinomycetota</taxon>
        <taxon>Actinomycetes</taxon>
        <taxon>Actinomycetales</taxon>
        <taxon>Actinomycetaceae</taxon>
        <taxon>Schaalia</taxon>
    </lineage>
</organism>
<gene>
    <name evidence="1" type="ORF">NCTC9935_02013</name>
</gene>